<dbReference type="SMART" id="SM00320">
    <property type="entry name" value="WD40"/>
    <property type="match status" value="6"/>
</dbReference>
<dbReference type="GO" id="GO:1990757">
    <property type="term" value="F:ubiquitin ligase activator activity"/>
    <property type="evidence" value="ECO:0007669"/>
    <property type="project" value="TreeGrafter"/>
</dbReference>
<dbReference type="InterPro" id="IPR036322">
    <property type="entry name" value="WD40_repeat_dom_sf"/>
</dbReference>
<protein>
    <submittedName>
        <fullName evidence="8">Substrate-specific mitotic G1 APC coactivator Srw1/Ste9</fullName>
    </submittedName>
</protein>
<accession>A0AAF0AVL6</accession>
<dbReference type="EMBL" id="CP115612">
    <property type="protein sequence ID" value="WBW73696.1"/>
    <property type="molecule type" value="Genomic_DNA"/>
</dbReference>
<feature type="compositionally biased region" description="Low complexity" evidence="6">
    <location>
        <begin position="143"/>
        <end position="156"/>
    </location>
</feature>
<dbReference type="InterPro" id="IPR033010">
    <property type="entry name" value="Cdc20/Fizzy"/>
</dbReference>
<feature type="compositionally biased region" description="Low complexity" evidence="6">
    <location>
        <begin position="89"/>
        <end position="99"/>
    </location>
</feature>
<dbReference type="CDD" id="cd00200">
    <property type="entry name" value="WD40"/>
    <property type="match status" value="1"/>
</dbReference>
<gene>
    <name evidence="8" type="primary">srw1</name>
    <name evidence="8" type="ORF">SOMG_03876</name>
</gene>
<dbReference type="GO" id="GO:0031145">
    <property type="term" value="P:anaphase-promoting complex-dependent catabolic process"/>
    <property type="evidence" value="ECO:0007669"/>
    <property type="project" value="UniProtKB-ARBA"/>
</dbReference>
<comment type="similarity">
    <text evidence="1">Belongs to the WD repeat CDC20/Fizzy family.</text>
</comment>
<dbReference type="Gene3D" id="2.130.10.10">
    <property type="entry name" value="YVTN repeat-like/Quinoprotein amine dehydrogenase"/>
    <property type="match status" value="1"/>
</dbReference>
<dbReference type="PANTHER" id="PTHR19918">
    <property type="entry name" value="CELL DIVISION CYCLE 20 CDC20 FIZZY -RELATED"/>
    <property type="match status" value="1"/>
</dbReference>
<proteinExistence type="inferred from homology"/>
<dbReference type="Proteomes" id="UP001212411">
    <property type="component" value="Chromosome 2"/>
</dbReference>
<dbReference type="KEGG" id="som:SOMG_03876"/>
<dbReference type="SUPFAM" id="SSF50978">
    <property type="entry name" value="WD40 repeat-like"/>
    <property type="match status" value="1"/>
</dbReference>
<dbReference type="PROSITE" id="PS50294">
    <property type="entry name" value="WD_REPEATS_REGION"/>
    <property type="match status" value="2"/>
</dbReference>
<dbReference type="GO" id="GO:1905786">
    <property type="term" value="P:positive regulation of anaphase-promoting complex-dependent catabolic process"/>
    <property type="evidence" value="ECO:0007669"/>
    <property type="project" value="TreeGrafter"/>
</dbReference>
<keyword evidence="3" id="KW-0677">Repeat</keyword>
<keyword evidence="4" id="KW-0131">Cell cycle</keyword>
<sequence length="564" mass="62726">MEESGRRLQQRSAEDRSSNDSDQPRRGSVYQDNASSSSNHGSRNGASNEGTSSKTDSSLGVDQTNPQVSPTRKRIRSNDGDRFIPTRGSGSSELWSSFSTFDPPQTPGKNRTSLADSNFTSLLHSELFGEYDTSPSSVPMAKTPSSTSNMNSSMPNHDTGPRGATLQTPPSSTFSSSSSALQTTPITPSRKVFQFMSPRDRNNSSYKKKLLFQDDPNRTKYSLSPVRSLTRDFIAAGQQEKRKLPTFPYKVLDAPNLADDYYLNLLDWGQCNILAIALGSRVYLWSPITSEVKVMHNFWPSDTVTSLKWVQRGTHLAVGTNNGLVEIWDAEACKKVRTMEGHSLRVGALAWNDHVLSSGGRDNTILHRDVRESEHYFRTLRSHRQEICNLDWSSADNQLASGGNDNALYVWDKFSDVPLYSFHDHSAAVRALSWSTHQRGVLASGGGTADQTIKIWNTHRGSLIHDINTGSQVCSLQWSKLTNEIVSTHGFVENEIAIWNYPKVSRVGTLKGHTNRVLFLSMSPDGENIVTGAADETLRFWKLFDSKANMSYRGSPFDPIMKIR</sequence>
<evidence type="ECO:0000256" key="1">
    <source>
        <dbReference type="ARBA" id="ARBA00006445"/>
    </source>
</evidence>
<dbReference type="AlphaFoldDB" id="A0AAF0AVL6"/>
<evidence type="ECO:0000313" key="8">
    <source>
        <dbReference type="EMBL" id="WBW73696.1"/>
    </source>
</evidence>
<evidence type="ECO:0000313" key="9">
    <source>
        <dbReference type="Proteomes" id="UP001212411"/>
    </source>
</evidence>
<dbReference type="PANTHER" id="PTHR19918:SF1">
    <property type="entry name" value="FIZZY-RELATED PROTEIN HOMOLOG"/>
    <property type="match status" value="1"/>
</dbReference>
<dbReference type="GO" id="GO:0010997">
    <property type="term" value="F:anaphase-promoting complex binding"/>
    <property type="evidence" value="ECO:0007669"/>
    <property type="project" value="InterPro"/>
</dbReference>
<dbReference type="PROSITE" id="PS50082">
    <property type="entry name" value="WD_REPEATS_2"/>
    <property type="match status" value="3"/>
</dbReference>
<reference evidence="8 9" key="1">
    <citation type="journal article" date="2023" name="G3 (Bethesda)">
        <title>A high-quality reference genome for the fission yeast Schizosaccharomyces osmophilus.</title>
        <authorList>
            <person name="Jia G.S."/>
            <person name="Zhang W.C."/>
            <person name="Liang Y."/>
            <person name="Liu X.H."/>
            <person name="Rhind N."/>
            <person name="Pidoux A."/>
            <person name="Brysch-Herzberg M."/>
            <person name="Du L.L."/>
        </authorList>
    </citation>
    <scope>NUCLEOTIDE SEQUENCE [LARGE SCALE GENOMIC DNA]</scope>
    <source>
        <strain evidence="8 9">CBS 15793</strain>
    </source>
</reference>
<evidence type="ECO:0000256" key="3">
    <source>
        <dbReference type="ARBA" id="ARBA00022737"/>
    </source>
</evidence>
<feature type="repeat" description="WD" evidence="5">
    <location>
        <begin position="380"/>
        <end position="412"/>
    </location>
</feature>
<feature type="domain" description="CDC20/Fizzy WD40" evidence="7">
    <location>
        <begin position="252"/>
        <end position="541"/>
    </location>
</feature>
<feature type="repeat" description="WD" evidence="5">
    <location>
        <begin position="510"/>
        <end position="551"/>
    </location>
</feature>
<feature type="repeat" description="WD" evidence="5">
    <location>
        <begin position="301"/>
        <end position="338"/>
    </location>
</feature>
<feature type="region of interest" description="Disordered" evidence="6">
    <location>
        <begin position="1"/>
        <end position="115"/>
    </location>
</feature>
<evidence type="ECO:0000256" key="6">
    <source>
        <dbReference type="SAM" id="MobiDB-lite"/>
    </source>
</evidence>
<name>A0AAF0AVL6_9SCHI</name>
<evidence type="ECO:0000259" key="7">
    <source>
        <dbReference type="Pfam" id="PF24807"/>
    </source>
</evidence>
<keyword evidence="2 5" id="KW-0853">WD repeat</keyword>
<dbReference type="Pfam" id="PF24807">
    <property type="entry name" value="WD40_CDC20-Fz"/>
    <property type="match status" value="1"/>
</dbReference>
<feature type="region of interest" description="Disordered" evidence="6">
    <location>
        <begin position="130"/>
        <end position="210"/>
    </location>
</feature>
<dbReference type="InterPro" id="IPR001680">
    <property type="entry name" value="WD40_rpt"/>
</dbReference>
<dbReference type="InterPro" id="IPR056150">
    <property type="entry name" value="WD40_CDC20-Fz"/>
</dbReference>
<feature type="compositionally biased region" description="Basic and acidic residues" evidence="6">
    <location>
        <begin position="1"/>
        <end position="25"/>
    </location>
</feature>
<organism evidence="8 9">
    <name type="scientific">Schizosaccharomyces osmophilus</name>
    <dbReference type="NCBI Taxonomy" id="2545709"/>
    <lineage>
        <taxon>Eukaryota</taxon>
        <taxon>Fungi</taxon>
        <taxon>Dikarya</taxon>
        <taxon>Ascomycota</taxon>
        <taxon>Taphrinomycotina</taxon>
        <taxon>Schizosaccharomycetes</taxon>
        <taxon>Schizosaccharomycetales</taxon>
        <taxon>Schizosaccharomycetaceae</taxon>
        <taxon>Schizosaccharomyces</taxon>
    </lineage>
</organism>
<keyword evidence="9" id="KW-1185">Reference proteome</keyword>
<evidence type="ECO:0000256" key="2">
    <source>
        <dbReference type="ARBA" id="ARBA00022574"/>
    </source>
</evidence>
<feature type="compositionally biased region" description="Polar residues" evidence="6">
    <location>
        <begin position="100"/>
        <end position="115"/>
    </location>
</feature>
<feature type="compositionally biased region" description="Polar residues" evidence="6">
    <location>
        <begin position="30"/>
        <end position="70"/>
    </location>
</feature>
<evidence type="ECO:0000256" key="5">
    <source>
        <dbReference type="PROSITE-ProRule" id="PRU00221"/>
    </source>
</evidence>
<dbReference type="InterPro" id="IPR015943">
    <property type="entry name" value="WD40/YVTN_repeat-like_dom_sf"/>
</dbReference>
<dbReference type="RefSeq" id="XP_056037939.1">
    <property type="nucleotide sequence ID" value="XM_056182663.1"/>
</dbReference>
<dbReference type="GeneID" id="80877352"/>
<feature type="compositionally biased region" description="Low complexity" evidence="6">
    <location>
        <begin position="165"/>
        <end position="184"/>
    </location>
</feature>
<evidence type="ECO:0000256" key="4">
    <source>
        <dbReference type="ARBA" id="ARBA00023306"/>
    </source>
</evidence>